<dbReference type="SUPFAM" id="SSF48452">
    <property type="entry name" value="TPR-like"/>
    <property type="match status" value="1"/>
</dbReference>
<dbReference type="InterPro" id="IPR019734">
    <property type="entry name" value="TPR_rpt"/>
</dbReference>
<dbReference type="KEGG" id="ssyi:EKG83_19865"/>
<dbReference type="OrthoDB" id="581105at2"/>
<accession>A0A5Q0H141</accession>
<feature type="repeat" description="TPR" evidence="1">
    <location>
        <begin position="515"/>
        <end position="548"/>
    </location>
</feature>
<organism evidence="3 4">
    <name type="scientific">Saccharothrix syringae</name>
    <name type="common">Nocardiopsis syringae</name>
    <dbReference type="NCBI Taxonomy" id="103733"/>
    <lineage>
        <taxon>Bacteria</taxon>
        <taxon>Bacillati</taxon>
        <taxon>Actinomycetota</taxon>
        <taxon>Actinomycetes</taxon>
        <taxon>Pseudonocardiales</taxon>
        <taxon>Pseudonocardiaceae</taxon>
        <taxon>Saccharothrix</taxon>
    </lineage>
</organism>
<feature type="repeat" description="TPR" evidence="1">
    <location>
        <begin position="555"/>
        <end position="588"/>
    </location>
</feature>
<dbReference type="Pfam" id="PF13424">
    <property type="entry name" value="TPR_12"/>
    <property type="match status" value="2"/>
</dbReference>
<sequence length="683" mass="73746">MNEVGRVEGTAVQAGTLHGGVHLHAPRPTRPVPRQLPADASCFTGRREQLARLDARKGALVLITGTAGVGKTSLAVHWAHHHLADFPDGQLHVDLRGHSSRGPVTPGEALTGFLHSLNVAAELIPVSDEDKAALYRSLTHDRRLLVLLDNACTAEQVRPLLPASGTVLVTSRNRLAGLVARDGAVRVGLDVLPSAECVALLRATAGAERVDADPEGAARLAEQCAYLPLALRVAAERVAADPFTTLAGLTAELVAEEDRLDLLSDEEDESSAVRAVFSWSYRALSEEVAGAFRAFGLHPTAEASLPAVAALLGTPVGRARRAVDALVAAHLVQRTARDRYRVHDLLRAYAVELANDDPGRDGAIRRVLSWYLHTVAAADHTLIPSHCQHPLPATEVTPQAFIDRVAALHWCEVERANLVASVGLAATSGAHDLAGRFPMSLWALFGLRKYWDGWLPMFESSLVSARAVGDRHAEVYALWSLGVVHQELGQHDRAIARHREALAASRENGDRCNEAGTLTSLSTVYRSLRRFSEALDCLHESLALRERTDDQHGLAATLNQLGSVYRDLGRLDEALDHLGRSSEIRQRIGDRHGQGLVLNSLAATYELLGRLDDAATHFRRAIEAHQEVGNVFCEAHALDCLADLLHRLGDAPAAEAARRRATEVHDLVGTPEPARSVLPAPQP</sequence>
<evidence type="ECO:0000256" key="2">
    <source>
        <dbReference type="SAM" id="MobiDB-lite"/>
    </source>
</evidence>
<evidence type="ECO:0000313" key="3">
    <source>
        <dbReference type="EMBL" id="QFZ19392.1"/>
    </source>
</evidence>
<dbReference type="PROSITE" id="PS50005">
    <property type="entry name" value="TPR"/>
    <property type="match status" value="2"/>
</dbReference>
<dbReference type="InterPro" id="IPR011990">
    <property type="entry name" value="TPR-like_helical_dom_sf"/>
</dbReference>
<reference evidence="4" key="1">
    <citation type="journal article" date="2021" name="Curr. Microbiol.">
        <title>Complete genome of nocamycin-producing strain Saccharothrix syringae NRRL B-16468 reveals the biosynthetic potential for secondary metabolites.</title>
        <authorList>
            <person name="Mo X."/>
            <person name="Yang S."/>
        </authorList>
    </citation>
    <scope>NUCLEOTIDE SEQUENCE [LARGE SCALE GENOMIC DNA]</scope>
    <source>
        <strain evidence="4">ATCC 51364 / DSM 43886 / JCM 6844 / KCTC 9398 / NBRC 14523 / NRRL B-16468 / INA 2240</strain>
    </source>
</reference>
<dbReference type="PANTHER" id="PTHR47691:SF3">
    <property type="entry name" value="HTH-TYPE TRANSCRIPTIONAL REGULATOR RV0890C-RELATED"/>
    <property type="match status" value="1"/>
</dbReference>
<dbReference type="InterPro" id="IPR027417">
    <property type="entry name" value="P-loop_NTPase"/>
</dbReference>
<proteinExistence type="predicted"/>
<evidence type="ECO:0000256" key="1">
    <source>
        <dbReference type="PROSITE-ProRule" id="PRU00339"/>
    </source>
</evidence>
<name>A0A5Q0H141_SACSY</name>
<protein>
    <submittedName>
        <fullName evidence="3">Tetratricopeptide repeat protein</fullName>
    </submittedName>
</protein>
<dbReference type="RefSeq" id="WP_051766398.1">
    <property type="nucleotide sequence ID" value="NZ_CP034550.1"/>
</dbReference>
<dbReference type="Gene3D" id="3.40.50.300">
    <property type="entry name" value="P-loop containing nucleotide triphosphate hydrolases"/>
    <property type="match status" value="1"/>
</dbReference>
<dbReference type="Gene3D" id="1.25.40.10">
    <property type="entry name" value="Tetratricopeptide repeat domain"/>
    <property type="match status" value="1"/>
</dbReference>
<dbReference type="AlphaFoldDB" id="A0A5Q0H141"/>
<dbReference type="GO" id="GO:0043531">
    <property type="term" value="F:ADP binding"/>
    <property type="evidence" value="ECO:0007669"/>
    <property type="project" value="InterPro"/>
</dbReference>
<dbReference type="EMBL" id="CP034550">
    <property type="protein sequence ID" value="QFZ19392.1"/>
    <property type="molecule type" value="Genomic_DNA"/>
</dbReference>
<dbReference type="SMART" id="SM00028">
    <property type="entry name" value="TPR"/>
    <property type="match status" value="4"/>
</dbReference>
<dbReference type="SUPFAM" id="SSF52540">
    <property type="entry name" value="P-loop containing nucleoside triphosphate hydrolases"/>
    <property type="match status" value="1"/>
</dbReference>
<dbReference type="Proteomes" id="UP000325787">
    <property type="component" value="Chromosome"/>
</dbReference>
<dbReference type="PANTHER" id="PTHR47691">
    <property type="entry name" value="REGULATOR-RELATED"/>
    <property type="match status" value="1"/>
</dbReference>
<keyword evidence="4" id="KW-1185">Reference proteome</keyword>
<gene>
    <name evidence="3" type="ORF">EKG83_19865</name>
</gene>
<keyword evidence="1" id="KW-0802">TPR repeat</keyword>
<feature type="region of interest" description="Disordered" evidence="2">
    <location>
        <begin position="1"/>
        <end position="37"/>
    </location>
</feature>
<dbReference type="PRINTS" id="PR00364">
    <property type="entry name" value="DISEASERSIST"/>
</dbReference>
<evidence type="ECO:0000313" key="4">
    <source>
        <dbReference type="Proteomes" id="UP000325787"/>
    </source>
</evidence>